<reference evidence="1 2" key="1">
    <citation type="submission" date="2011-06" db="EMBL/GenBank/DDBJ databases">
        <title>Genomic sequence of Methylobacter tundripaludum SV96.</title>
        <authorList>
            <consortium name="US DOE Joint Genome Institute"/>
            <person name="Lucas S."/>
            <person name="Han J."/>
            <person name="Lapidus A."/>
            <person name="Cheng J.-F."/>
            <person name="Goodwin L."/>
            <person name="Pitluck S."/>
            <person name="Held B."/>
            <person name="Detter J.C."/>
            <person name="Han C."/>
            <person name="Tapia R."/>
            <person name="Land M."/>
            <person name="Hauser L."/>
            <person name="Kyrpides N."/>
            <person name="Ivanova N."/>
            <person name="Ovchinnikova G."/>
            <person name="Pagani I."/>
            <person name="Klotz M.G."/>
            <person name="Dispirito A.A."/>
            <person name="Murrell J.C."/>
            <person name="Dunfield P."/>
            <person name="Kalyuzhnaya M.G."/>
            <person name="Svenning M."/>
            <person name="Trotsenko Y.A."/>
            <person name="Stein L.Y."/>
            <person name="Woyke T."/>
        </authorList>
    </citation>
    <scope>NUCLEOTIDE SEQUENCE [LARGE SCALE GENOMIC DNA]</scope>
    <source>
        <strain evidence="2">ATCC BAA-1195 / DSM 17260 / SV96</strain>
    </source>
</reference>
<name>G3J1U3_METTV</name>
<dbReference type="AlphaFoldDB" id="G3J1U3"/>
<dbReference type="Proteomes" id="UP000004664">
    <property type="component" value="Unassembled WGS sequence"/>
</dbReference>
<protein>
    <submittedName>
        <fullName evidence="1">Uncharacterized protein</fullName>
    </submittedName>
</protein>
<evidence type="ECO:0000313" key="2">
    <source>
        <dbReference type="Proteomes" id="UP000004664"/>
    </source>
</evidence>
<proteinExistence type="predicted"/>
<dbReference type="STRING" id="697282.Mettu_2807"/>
<dbReference type="HOGENOM" id="CLU_2370596_0_0_6"/>
<dbReference type="EMBL" id="JH109154">
    <property type="protein sequence ID" value="EGW19699.1"/>
    <property type="molecule type" value="Genomic_DNA"/>
</dbReference>
<keyword evidence="2" id="KW-1185">Reference proteome</keyword>
<gene>
    <name evidence="1" type="ORF">Mettu_2807</name>
</gene>
<dbReference type="eggNOG" id="ENOG5031M5H">
    <property type="taxonomic scope" value="Bacteria"/>
</dbReference>
<organism evidence="1 2">
    <name type="scientific">Methylobacter tundripaludum (strain ATCC BAA-1195 / DSM 17260 / SV96)</name>
    <dbReference type="NCBI Taxonomy" id="697282"/>
    <lineage>
        <taxon>Bacteria</taxon>
        <taxon>Pseudomonadati</taxon>
        <taxon>Pseudomonadota</taxon>
        <taxon>Gammaproteobacteria</taxon>
        <taxon>Methylococcales</taxon>
        <taxon>Methylococcaceae</taxon>
        <taxon>Methylobacter</taxon>
    </lineage>
</organism>
<sequence length="99" mass="11630">MDEFLSRQLSQIRMAIADYRKETLGLNALINRIEAVGNIIGGEFWEERLFPLVLDMERINSEIIDKKRMMNSVEREQINVTLNLLEAIFDNLSERRGQF</sequence>
<accession>G3J1U3</accession>
<evidence type="ECO:0000313" key="1">
    <source>
        <dbReference type="EMBL" id="EGW19699.1"/>
    </source>
</evidence>